<feature type="coiled-coil region" evidence="1">
    <location>
        <begin position="221"/>
        <end position="248"/>
    </location>
</feature>
<evidence type="ECO:0000256" key="1">
    <source>
        <dbReference type="SAM" id="Coils"/>
    </source>
</evidence>
<comment type="caution">
    <text evidence="3">The sequence shown here is derived from an EMBL/GenBank/DDBJ whole genome shotgun (WGS) entry which is preliminary data.</text>
</comment>
<keyword evidence="2" id="KW-0812">Transmembrane</keyword>
<dbReference type="PANTHER" id="PTHR32309:SF13">
    <property type="entry name" value="FERRIC ENTEROBACTIN TRANSPORT PROTEIN FEPE"/>
    <property type="match status" value="1"/>
</dbReference>
<keyword evidence="4" id="KW-1185">Reference proteome</keyword>
<feature type="transmembrane region" description="Helical" evidence="2">
    <location>
        <begin position="58"/>
        <end position="78"/>
    </location>
</feature>
<protein>
    <submittedName>
        <fullName evidence="3">Capsule biosynthesis protein</fullName>
    </submittedName>
</protein>
<organism evidence="3 4">
    <name type="scientific">Roseomonas acroporae</name>
    <dbReference type="NCBI Taxonomy" id="2937791"/>
    <lineage>
        <taxon>Bacteria</taxon>
        <taxon>Pseudomonadati</taxon>
        <taxon>Pseudomonadota</taxon>
        <taxon>Alphaproteobacteria</taxon>
        <taxon>Acetobacterales</taxon>
        <taxon>Roseomonadaceae</taxon>
        <taxon>Roseomonas</taxon>
    </lineage>
</organism>
<dbReference type="GO" id="GO:0004713">
    <property type="term" value="F:protein tyrosine kinase activity"/>
    <property type="evidence" value="ECO:0007669"/>
    <property type="project" value="TreeGrafter"/>
</dbReference>
<dbReference type="RefSeq" id="WP_248666717.1">
    <property type="nucleotide sequence ID" value="NZ_JALPRX010000035.1"/>
</dbReference>
<evidence type="ECO:0000313" key="4">
    <source>
        <dbReference type="Proteomes" id="UP001139516"/>
    </source>
</evidence>
<dbReference type="InterPro" id="IPR050445">
    <property type="entry name" value="Bact_polysacc_biosynth/exp"/>
</dbReference>
<dbReference type="Proteomes" id="UP001139516">
    <property type="component" value="Unassembled WGS sequence"/>
</dbReference>
<reference evidence="3" key="1">
    <citation type="submission" date="2022-04" db="EMBL/GenBank/DDBJ databases">
        <title>Roseomonas acroporae sp. nov., isolated from coral Acropora digitifera.</title>
        <authorList>
            <person name="Sun H."/>
        </authorList>
    </citation>
    <scope>NUCLEOTIDE SEQUENCE</scope>
    <source>
        <strain evidence="3">NAR14</strain>
    </source>
</reference>
<keyword evidence="2" id="KW-0472">Membrane</keyword>
<dbReference type="PANTHER" id="PTHR32309">
    <property type="entry name" value="TYROSINE-PROTEIN KINASE"/>
    <property type="match status" value="1"/>
</dbReference>
<dbReference type="GO" id="GO:0005886">
    <property type="term" value="C:plasma membrane"/>
    <property type="evidence" value="ECO:0007669"/>
    <property type="project" value="TreeGrafter"/>
</dbReference>
<dbReference type="AlphaFoldDB" id="A0A9X1Y7N8"/>
<feature type="transmembrane region" description="Helical" evidence="2">
    <location>
        <begin position="381"/>
        <end position="405"/>
    </location>
</feature>
<proteinExistence type="predicted"/>
<keyword evidence="2" id="KW-1133">Transmembrane helix</keyword>
<evidence type="ECO:0000256" key="2">
    <source>
        <dbReference type="SAM" id="Phobius"/>
    </source>
</evidence>
<gene>
    <name evidence="3" type="ORF">M0638_09405</name>
</gene>
<evidence type="ECO:0000313" key="3">
    <source>
        <dbReference type="EMBL" id="MCK8784597.1"/>
    </source>
</evidence>
<sequence length="410" mass="45855">MKIWKKPSPITTAFERGRYQEPADQISVWEPAPAGARRARPKARRGALRALIGRYRHFLLLVVLPTALAAVYFVGVAADQYVSEARYLVRGRQGGGGSALTALLPGMTVGPAREDAQGVRDFIQSHDAVARLRERIDLVDMFRRPEADPLSRLWYADPSAEELLKFFRGQVTASFDATDGITTLRVRAFRPEDARAIADELLRQSEALVNRFSERAQADTLRVARDEVARAEARVLAAREAITQFRRREQAVDPQRSAVIALDTIGRLEAQLVQARADLQEKSAYLRADNPQIAQLRNRVDALTRQVSDERARLTTGDATLAQQIASYERLILEREFADRQLASATTSAEASRMEAQRQQLFLVRVVEPNTAEEALYPRRIFILLSIFVALSVAYGVGWLIVAGVREHAL</sequence>
<keyword evidence="1" id="KW-0175">Coiled coil</keyword>
<name>A0A9X1Y7N8_9PROT</name>
<dbReference type="EMBL" id="JALPRX010000035">
    <property type="protein sequence ID" value="MCK8784597.1"/>
    <property type="molecule type" value="Genomic_DNA"/>
</dbReference>
<accession>A0A9X1Y7N8</accession>